<protein>
    <recommendedName>
        <fullName evidence="4">PBP domain-containing protein</fullName>
    </recommendedName>
</protein>
<dbReference type="SUPFAM" id="SSF53850">
    <property type="entry name" value="Periplasmic binding protein-like II"/>
    <property type="match status" value="1"/>
</dbReference>
<proteinExistence type="predicted"/>
<accession>A0ABS2WD68</accession>
<name>A0ABS2WD68_9GAMM</name>
<evidence type="ECO:0000256" key="1">
    <source>
        <dbReference type="SAM" id="SignalP"/>
    </source>
</evidence>
<dbReference type="Gene3D" id="3.40.190.10">
    <property type="entry name" value="Periplasmic binding protein-like II"/>
    <property type="match status" value="1"/>
</dbReference>
<organism evidence="2 3">
    <name type="scientific">Amphritea pacifica</name>
    <dbReference type="NCBI Taxonomy" id="2811233"/>
    <lineage>
        <taxon>Bacteria</taxon>
        <taxon>Pseudomonadati</taxon>
        <taxon>Pseudomonadota</taxon>
        <taxon>Gammaproteobacteria</taxon>
        <taxon>Oceanospirillales</taxon>
        <taxon>Oceanospirillaceae</taxon>
        <taxon>Amphritea</taxon>
    </lineage>
</organism>
<dbReference type="Proteomes" id="UP000760472">
    <property type="component" value="Unassembled WGS sequence"/>
</dbReference>
<feature type="signal peptide" evidence="1">
    <location>
        <begin position="1"/>
        <end position="17"/>
    </location>
</feature>
<evidence type="ECO:0000313" key="2">
    <source>
        <dbReference type="EMBL" id="MBN0989654.1"/>
    </source>
</evidence>
<gene>
    <name evidence="2" type="ORF">JW498_19990</name>
</gene>
<keyword evidence="1" id="KW-0732">Signal</keyword>
<comment type="caution">
    <text evidence="2">The sequence shown here is derived from an EMBL/GenBank/DDBJ whole genome shotgun (WGS) entry which is preliminary data.</text>
</comment>
<keyword evidence="3" id="KW-1185">Reference proteome</keyword>
<reference evidence="2 3" key="1">
    <citation type="submission" date="2021-02" db="EMBL/GenBank/DDBJ databases">
        <title>A novel species of genus Amphritea isolated from a fishpond in China.</title>
        <authorList>
            <person name="Lu H."/>
        </authorList>
    </citation>
    <scope>NUCLEOTIDE SEQUENCE [LARGE SCALE GENOMIC DNA]</scope>
    <source>
        <strain evidence="2 3">RP18W</strain>
    </source>
</reference>
<evidence type="ECO:0000313" key="3">
    <source>
        <dbReference type="Proteomes" id="UP000760472"/>
    </source>
</evidence>
<feature type="chain" id="PRO_5046424614" description="PBP domain-containing protein" evidence="1">
    <location>
        <begin position="18"/>
        <end position="136"/>
    </location>
</feature>
<evidence type="ECO:0008006" key="4">
    <source>
        <dbReference type="Google" id="ProtNLM"/>
    </source>
</evidence>
<sequence length="136" mass="15571">MSLLYIVLGLSAGQALADSVIVSLDVKEQAINKNFLLAAFAMRITRWPDGRPIRVFVLPDRHPLHQRFVKQRLQVFPYQLRNNWDRQVFTGTGAFPVTVDNMEEMYRMVSQTEGSIGYIADSVKLSPEQVRVVDEF</sequence>
<dbReference type="EMBL" id="JAFFZP010000047">
    <property type="protein sequence ID" value="MBN0989654.1"/>
    <property type="molecule type" value="Genomic_DNA"/>
</dbReference>